<reference evidence="2" key="1">
    <citation type="journal article" date="2011" name="J. Bacteriol.">
        <title>Genome sequences of eight morphologically diverse alphaproteobacteria.</title>
        <authorList>
            <consortium name="US DOE Joint Genome Institute"/>
            <person name="Brown P.J."/>
            <person name="Kysela D.T."/>
            <person name="Buechlein A."/>
            <person name="Hemmerich C."/>
            <person name="Brun Y.V."/>
        </authorList>
    </citation>
    <scope>NUCLEOTIDE SEQUENCE [LARGE SCALE GENOMIC DNA]</scope>
    <source>
        <strain evidence="2">ATCC 51888 / DSM 1869 / NCIB 11706 / TK 0415</strain>
    </source>
</reference>
<dbReference type="STRING" id="582899.Hden_3012"/>
<dbReference type="AlphaFoldDB" id="D8JVF3"/>
<dbReference type="RefSeq" id="WP_013216966.1">
    <property type="nucleotide sequence ID" value="NC_014313.1"/>
</dbReference>
<keyword evidence="2" id="KW-1185">Reference proteome</keyword>
<organism evidence="1 2">
    <name type="scientific">Hyphomicrobium denitrificans (strain ATCC 51888 / DSM 1869 / NCIMB 11706 / TK 0415)</name>
    <dbReference type="NCBI Taxonomy" id="582899"/>
    <lineage>
        <taxon>Bacteria</taxon>
        <taxon>Pseudomonadati</taxon>
        <taxon>Pseudomonadota</taxon>
        <taxon>Alphaproteobacteria</taxon>
        <taxon>Hyphomicrobiales</taxon>
        <taxon>Hyphomicrobiaceae</taxon>
        <taxon>Hyphomicrobium</taxon>
    </lineage>
</organism>
<evidence type="ECO:0000313" key="1">
    <source>
        <dbReference type="EMBL" id="ADJ24807.1"/>
    </source>
</evidence>
<dbReference type="Proteomes" id="UP000002033">
    <property type="component" value="Chromosome"/>
</dbReference>
<accession>D8JVF3</accession>
<dbReference type="eggNOG" id="ENOG50339E6">
    <property type="taxonomic scope" value="Bacteria"/>
</dbReference>
<protein>
    <recommendedName>
        <fullName evidence="3">GxxExxY protein</fullName>
    </recommendedName>
</protein>
<sequence>MTPLMHSLVVCLRAGRFPLEDEKTTQSAIEQRLRSHGFGCCREQRIVGGIIDFLVDDSIGIEVKIKGQPSAIVRQIKGYTAEPSISGIILITSKPVPLCPTMIREKPIVVVDMARAWL</sequence>
<evidence type="ECO:0000313" key="2">
    <source>
        <dbReference type="Proteomes" id="UP000002033"/>
    </source>
</evidence>
<gene>
    <name evidence="1" type="ordered locus">Hden_3012</name>
</gene>
<proteinExistence type="predicted"/>
<dbReference type="KEGG" id="hdn:Hden_3012"/>
<dbReference type="HOGENOM" id="CLU_2081618_0_0_5"/>
<evidence type="ECO:0008006" key="3">
    <source>
        <dbReference type="Google" id="ProtNLM"/>
    </source>
</evidence>
<name>D8JVF3_HYPDA</name>
<dbReference type="EMBL" id="CP002083">
    <property type="protein sequence ID" value="ADJ24807.1"/>
    <property type="molecule type" value="Genomic_DNA"/>
</dbReference>
<dbReference type="OrthoDB" id="982626at2"/>